<keyword evidence="3 7" id="KW-0479">Metal-binding</keyword>
<dbReference type="InterPro" id="IPR024077">
    <property type="entry name" value="Neurolysin/TOP_dom2"/>
</dbReference>
<organism evidence="9 10">
    <name type="scientific">Congregibacter variabilis</name>
    <dbReference type="NCBI Taxonomy" id="3081200"/>
    <lineage>
        <taxon>Bacteria</taxon>
        <taxon>Pseudomonadati</taxon>
        <taxon>Pseudomonadota</taxon>
        <taxon>Gammaproteobacteria</taxon>
        <taxon>Cellvibrionales</taxon>
        <taxon>Halieaceae</taxon>
        <taxon>Congregibacter</taxon>
    </lineage>
</organism>
<evidence type="ECO:0000259" key="8">
    <source>
        <dbReference type="Pfam" id="PF01432"/>
    </source>
</evidence>
<comment type="similarity">
    <text evidence="1 7">Belongs to the peptidase M3 family.</text>
</comment>
<dbReference type="SUPFAM" id="SSF55486">
    <property type="entry name" value="Metalloproteases ('zincins'), catalytic domain"/>
    <property type="match status" value="1"/>
</dbReference>
<dbReference type="InterPro" id="IPR001567">
    <property type="entry name" value="Pept_M3A_M3B_dom"/>
</dbReference>
<keyword evidence="2 7" id="KW-0645">Protease</keyword>
<accession>A0ABZ0I163</accession>
<dbReference type="Pfam" id="PF01432">
    <property type="entry name" value="Peptidase_M3"/>
    <property type="match status" value="1"/>
</dbReference>
<dbReference type="InterPro" id="IPR045090">
    <property type="entry name" value="Pept_M3A_M3B"/>
</dbReference>
<dbReference type="InterPro" id="IPR024079">
    <property type="entry name" value="MetalloPept_cat_dom_sf"/>
</dbReference>
<name>A0ABZ0I163_9GAMM</name>
<dbReference type="Gene3D" id="1.10.1370.40">
    <property type="match status" value="1"/>
</dbReference>
<dbReference type="PANTHER" id="PTHR43660:SF1">
    <property type="entry name" value="DIPEPTIDYL CARBOXYPEPTIDASE"/>
    <property type="match status" value="1"/>
</dbReference>
<dbReference type="Gene3D" id="1.10.1370.10">
    <property type="entry name" value="Neurolysin, domain 3"/>
    <property type="match status" value="1"/>
</dbReference>
<evidence type="ECO:0000256" key="1">
    <source>
        <dbReference type="ARBA" id="ARBA00006040"/>
    </source>
</evidence>
<keyword evidence="4 7" id="KW-0378">Hydrolase</keyword>
<dbReference type="EMBL" id="CP136864">
    <property type="protein sequence ID" value="WOJ92792.1"/>
    <property type="molecule type" value="Genomic_DNA"/>
</dbReference>
<dbReference type="Proteomes" id="UP001626537">
    <property type="component" value="Chromosome"/>
</dbReference>
<evidence type="ECO:0000256" key="4">
    <source>
        <dbReference type="ARBA" id="ARBA00022801"/>
    </source>
</evidence>
<evidence type="ECO:0000256" key="3">
    <source>
        <dbReference type="ARBA" id="ARBA00022723"/>
    </source>
</evidence>
<gene>
    <name evidence="9" type="ORF">R0135_13485</name>
</gene>
<keyword evidence="10" id="KW-1185">Reference proteome</keyword>
<evidence type="ECO:0000256" key="6">
    <source>
        <dbReference type="ARBA" id="ARBA00023049"/>
    </source>
</evidence>
<evidence type="ECO:0000313" key="10">
    <source>
        <dbReference type="Proteomes" id="UP001626537"/>
    </source>
</evidence>
<dbReference type="CDD" id="cd06456">
    <property type="entry name" value="M3A_DCP"/>
    <property type="match status" value="1"/>
</dbReference>
<dbReference type="EC" id="3.4.24.-" evidence="9"/>
<proteinExistence type="inferred from homology"/>
<protein>
    <submittedName>
        <fullName evidence="9">M3 family metallopeptidase</fullName>
        <ecNumber evidence="9">3.4.24.-</ecNumber>
    </submittedName>
</protein>
<keyword evidence="5 7" id="KW-0862">Zinc</keyword>
<evidence type="ECO:0000256" key="2">
    <source>
        <dbReference type="ARBA" id="ARBA00022670"/>
    </source>
</evidence>
<feature type="domain" description="Peptidase M3A/M3B catalytic" evidence="8">
    <location>
        <begin position="224"/>
        <end position="666"/>
    </location>
</feature>
<dbReference type="PANTHER" id="PTHR43660">
    <property type="entry name" value="DIPEPTIDYL CARBOXYPEPTIDASE"/>
    <property type="match status" value="1"/>
</dbReference>
<dbReference type="GO" id="GO:0016787">
    <property type="term" value="F:hydrolase activity"/>
    <property type="evidence" value="ECO:0007669"/>
    <property type="project" value="UniProtKB-KW"/>
</dbReference>
<evidence type="ECO:0000313" key="9">
    <source>
        <dbReference type="EMBL" id="WOJ92792.1"/>
    </source>
</evidence>
<evidence type="ECO:0000256" key="5">
    <source>
        <dbReference type="ARBA" id="ARBA00022833"/>
    </source>
</evidence>
<dbReference type="Gene3D" id="3.40.390.10">
    <property type="entry name" value="Collagenase (Catalytic Domain)"/>
    <property type="match status" value="1"/>
</dbReference>
<comment type="cofactor">
    <cofactor evidence="7">
        <name>Zn(2+)</name>
        <dbReference type="ChEBI" id="CHEBI:29105"/>
    </cofactor>
    <text evidence="7">Binds 1 zinc ion.</text>
</comment>
<keyword evidence="6 7" id="KW-0482">Metalloprotease</keyword>
<reference evidence="9 10" key="1">
    <citation type="submission" date="2023-10" db="EMBL/GenBank/DDBJ databases">
        <title>Two novel species belonging to the OM43/NOR5 clade.</title>
        <authorList>
            <person name="Park M."/>
        </authorList>
    </citation>
    <scope>NUCLEOTIDE SEQUENCE [LARGE SCALE GENOMIC DNA]</scope>
    <source>
        <strain evidence="9 10">IMCC43200</strain>
    </source>
</reference>
<dbReference type="InterPro" id="IPR034005">
    <property type="entry name" value="M3A_DCP"/>
</dbReference>
<dbReference type="RefSeq" id="WP_407347413.1">
    <property type="nucleotide sequence ID" value="NZ_CP136864.1"/>
</dbReference>
<evidence type="ECO:0000256" key="7">
    <source>
        <dbReference type="RuleBase" id="RU003435"/>
    </source>
</evidence>
<sequence length="668" mass="75820">MSNPFFEPLADTGIPDFSAIRFEHYREAFDRGFAQQQDEIHAIASNPEAATFANTLEALENSGSLLTRVENVFWNLASSDTTAELQALECEISPQASAHRSAIYTNAQLYARVRTVRDAQESLSAEQEQLLEKTRRRFVRAGAELADTQRSRVSAITEQLAVLCTRFGQNVLRDNNAYALVLSHEEDLAGLPDYVIEMGRNDAGARDMTDACVFTLSRSSITPFLQYADNRALREEIYRAYSSCGTRNVDNRPLISEIVALRNERAQLLGFESHADFMLDHRMAKTPSAVRDLLDQVWQPCQEQVTSEATALAACAGLSSEEELAPWDWWYYTEKLRQERFDLDPDEMKQYFKLENVRDGVFEVANKLYGIVFRERSDLPVYHPDVQVYEATEADGTLIGYFLFDFYMRTSKRSGAWMSEFRAQSNNGKRVTPVIVNCCNFPKSDLCLLGVDEVRTLFHEFGHGLHGLLSNVRYASLGGTKVKQDFVELPSQIMEHWAMEPCVLRSYARHVQTDAPIPDALISKLKASEQFNQGFATTEYLAACYLDLAWHSDPKAEECDVDKFEARALKDIGMPSAIDPRYKSTYFQHIFSDDSYSAGYYVYIWAEVLDADGFEAFKEQGLFDQAMARAFRSQVLERGGTADPMSLYRAFRGRDPEVMPLLRNRGLL</sequence>